<name>A0A9N9IDX6_9GLOM</name>
<comment type="caution">
    <text evidence="1">The sequence shown here is derived from an EMBL/GenBank/DDBJ whole genome shotgun (WGS) entry which is preliminary data.</text>
</comment>
<proteinExistence type="predicted"/>
<dbReference type="EMBL" id="CAJVPV010026384">
    <property type="protein sequence ID" value="CAG8731473.1"/>
    <property type="molecule type" value="Genomic_DNA"/>
</dbReference>
<sequence>LNTQVQTVQVDQCRNIKIQFESVKDFHSIVWNNTKEIMLKLLEGGEEKHVLSTGDLSMSSDESTNTEEDKPLNPYQYIIRLINDQLTTEELIRAEKGFPTTKREWTDWKRKNNIS</sequence>
<reference evidence="1" key="1">
    <citation type="submission" date="2021-06" db="EMBL/GenBank/DDBJ databases">
        <authorList>
            <person name="Kallberg Y."/>
            <person name="Tangrot J."/>
            <person name="Rosling A."/>
        </authorList>
    </citation>
    <scope>NUCLEOTIDE SEQUENCE</scope>
    <source>
        <strain evidence="1">CL551</strain>
    </source>
</reference>
<dbReference type="Proteomes" id="UP000789342">
    <property type="component" value="Unassembled WGS sequence"/>
</dbReference>
<keyword evidence="2" id="KW-1185">Reference proteome</keyword>
<accession>A0A9N9IDX6</accession>
<organism evidence="1 2">
    <name type="scientific">Acaulospora morrowiae</name>
    <dbReference type="NCBI Taxonomy" id="94023"/>
    <lineage>
        <taxon>Eukaryota</taxon>
        <taxon>Fungi</taxon>
        <taxon>Fungi incertae sedis</taxon>
        <taxon>Mucoromycota</taxon>
        <taxon>Glomeromycotina</taxon>
        <taxon>Glomeromycetes</taxon>
        <taxon>Diversisporales</taxon>
        <taxon>Acaulosporaceae</taxon>
        <taxon>Acaulospora</taxon>
    </lineage>
</organism>
<evidence type="ECO:0000313" key="2">
    <source>
        <dbReference type="Proteomes" id="UP000789342"/>
    </source>
</evidence>
<evidence type="ECO:0000313" key="1">
    <source>
        <dbReference type="EMBL" id="CAG8731473.1"/>
    </source>
</evidence>
<gene>
    <name evidence="1" type="ORF">AMORRO_LOCUS14053</name>
</gene>
<protein>
    <submittedName>
        <fullName evidence="1">17679_t:CDS:1</fullName>
    </submittedName>
</protein>
<dbReference type="OrthoDB" id="2404391at2759"/>
<dbReference type="AlphaFoldDB" id="A0A9N9IDX6"/>
<feature type="non-terminal residue" evidence="1">
    <location>
        <position position="1"/>
    </location>
</feature>